<dbReference type="AlphaFoldDB" id="A0A9P8ZY05"/>
<keyword evidence="2" id="KW-1185">Reference proteome</keyword>
<dbReference type="OrthoDB" id="2345911at2759"/>
<dbReference type="GeneID" id="70129171"/>
<sequence>MAGASSTEDDPPRNAAISSAWSSLVRRSIEAWESLNPDMGVLQTSFLQSWDSLDDLLTQAPGSLMFWFFQKREAFLSQKAMTKWSNDRLDDYILLPATPGFVLRTDCFFVSHFWRSKEHPDPDGKYLRLIQNDLQQQTWSYVWVDWTCIPQSPRNDKEKAYFRRVLQTMSGIIRNSGFIYYYPPFEARLWILYEVAEYTLTSESELYVTEDLKEFTDHVKEMVQVGVRPTLERHQYKCTYEPDKDFLISWLEVLVLLQRLHVDIQGVRQLLDSLTWHPFAKQLIMTTEGILECSRFEGNLILNRQRHTFTPFPRLEIWPEHSRNIPTELRDSVPISGTWGFAPSETQPRPSS</sequence>
<evidence type="ECO:0000313" key="1">
    <source>
        <dbReference type="EMBL" id="KAH6653553.1"/>
    </source>
</evidence>
<evidence type="ECO:0008006" key="3">
    <source>
        <dbReference type="Google" id="ProtNLM"/>
    </source>
</evidence>
<gene>
    <name evidence="1" type="ORF">BKA67DRAFT_537207</name>
</gene>
<dbReference type="EMBL" id="JAGPXC010000005">
    <property type="protein sequence ID" value="KAH6653553.1"/>
    <property type="molecule type" value="Genomic_DNA"/>
</dbReference>
<reference evidence="1" key="1">
    <citation type="journal article" date="2021" name="Nat. Commun.">
        <title>Genetic determinants of endophytism in the Arabidopsis root mycobiome.</title>
        <authorList>
            <person name="Mesny F."/>
            <person name="Miyauchi S."/>
            <person name="Thiergart T."/>
            <person name="Pickel B."/>
            <person name="Atanasova L."/>
            <person name="Karlsson M."/>
            <person name="Huettel B."/>
            <person name="Barry K.W."/>
            <person name="Haridas S."/>
            <person name="Chen C."/>
            <person name="Bauer D."/>
            <person name="Andreopoulos W."/>
            <person name="Pangilinan J."/>
            <person name="LaButti K."/>
            <person name="Riley R."/>
            <person name="Lipzen A."/>
            <person name="Clum A."/>
            <person name="Drula E."/>
            <person name="Henrissat B."/>
            <person name="Kohler A."/>
            <person name="Grigoriev I.V."/>
            <person name="Martin F.M."/>
            <person name="Hacquard S."/>
        </authorList>
    </citation>
    <scope>NUCLEOTIDE SEQUENCE</scope>
    <source>
        <strain evidence="1">MPI-SDFR-AT-0073</strain>
    </source>
</reference>
<name>A0A9P8ZY05_9PEZI</name>
<dbReference type="RefSeq" id="XP_045957830.1">
    <property type="nucleotide sequence ID" value="XM_046100279.1"/>
</dbReference>
<protein>
    <recommendedName>
        <fullName evidence="3">Heterokaryon incompatibility domain-containing protein</fullName>
    </recommendedName>
</protein>
<dbReference type="Proteomes" id="UP000758603">
    <property type="component" value="Unassembled WGS sequence"/>
</dbReference>
<comment type="caution">
    <text evidence="1">The sequence shown here is derived from an EMBL/GenBank/DDBJ whole genome shotgun (WGS) entry which is preliminary data.</text>
</comment>
<evidence type="ECO:0000313" key="2">
    <source>
        <dbReference type="Proteomes" id="UP000758603"/>
    </source>
</evidence>
<organism evidence="1 2">
    <name type="scientific">Truncatella angustata</name>
    <dbReference type="NCBI Taxonomy" id="152316"/>
    <lineage>
        <taxon>Eukaryota</taxon>
        <taxon>Fungi</taxon>
        <taxon>Dikarya</taxon>
        <taxon>Ascomycota</taxon>
        <taxon>Pezizomycotina</taxon>
        <taxon>Sordariomycetes</taxon>
        <taxon>Xylariomycetidae</taxon>
        <taxon>Amphisphaeriales</taxon>
        <taxon>Sporocadaceae</taxon>
        <taxon>Truncatella</taxon>
    </lineage>
</organism>
<accession>A0A9P8ZY05</accession>
<proteinExistence type="predicted"/>